<evidence type="ECO:0000313" key="1">
    <source>
        <dbReference type="EMBL" id="MFC4956805.1"/>
    </source>
</evidence>
<reference evidence="2" key="1">
    <citation type="journal article" date="2019" name="Int. J. Syst. Evol. Microbiol.">
        <title>The Global Catalogue of Microorganisms (GCM) 10K type strain sequencing project: providing services to taxonomists for standard genome sequencing and annotation.</title>
        <authorList>
            <consortium name="The Broad Institute Genomics Platform"/>
            <consortium name="The Broad Institute Genome Sequencing Center for Infectious Disease"/>
            <person name="Wu L."/>
            <person name="Ma J."/>
        </authorList>
    </citation>
    <scope>NUCLEOTIDE SEQUENCE [LARGE SCALE GENOMIC DNA]</scope>
    <source>
        <strain evidence="2">CCM 7224</strain>
    </source>
</reference>
<keyword evidence="2" id="KW-1185">Reference proteome</keyword>
<comment type="caution">
    <text evidence="1">The sequence shown here is derived from an EMBL/GenBank/DDBJ whole genome shotgun (WGS) entry which is preliminary data.</text>
</comment>
<accession>A0ABV9UN43</accession>
<organism evidence="1 2">
    <name type="scientific">Streptomyces mauvecolor</name>
    <dbReference type="NCBI Taxonomy" id="58345"/>
    <lineage>
        <taxon>Bacteria</taxon>
        <taxon>Bacillati</taxon>
        <taxon>Actinomycetota</taxon>
        <taxon>Actinomycetes</taxon>
        <taxon>Kitasatosporales</taxon>
        <taxon>Streptomycetaceae</taxon>
        <taxon>Streptomyces</taxon>
    </lineage>
</organism>
<sequence length="228" mass="24642">MKQGFALPFTLIGDLADAVSGRNGGAGAFLDKYFPIRPAYQLYRASFMFFEQGCKELSDLYSKAGDQLAQQILLVGLGGLSGWMRGATGAAGIADEEAGAAAAASVDSAAAGMADTSRPVALLGRVDDIDDYIAANPAEKLDRLSVQGNMAKGKKGVGSWNWTRNKRYIDDALANGELRLVTNPDDLSWRWEAGAAGNGFQRELKYLQDKGYTWLPVHNYWLVVRARP</sequence>
<proteinExistence type="predicted"/>
<protein>
    <submittedName>
        <fullName evidence="1">Uncharacterized protein</fullName>
    </submittedName>
</protein>
<dbReference type="Proteomes" id="UP001595834">
    <property type="component" value="Unassembled WGS sequence"/>
</dbReference>
<dbReference type="EMBL" id="JBHSIZ010000010">
    <property type="protein sequence ID" value="MFC4956805.1"/>
    <property type="molecule type" value="Genomic_DNA"/>
</dbReference>
<name>A0ABV9UN43_9ACTN</name>
<dbReference type="RefSeq" id="WP_344380271.1">
    <property type="nucleotide sequence ID" value="NZ_BAAASQ010000039.1"/>
</dbReference>
<gene>
    <name evidence="1" type="ORF">ACFPFX_10880</name>
</gene>
<evidence type="ECO:0000313" key="2">
    <source>
        <dbReference type="Proteomes" id="UP001595834"/>
    </source>
</evidence>